<dbReference type="Proteomes" id="UP000325081">
    <property type="component" value="Unassembled WGS sequence"/>
</dbReference>
<evidence type="ECO:0000259" key="1">
    <source>
        <dbReference type="SMART" id="SM00948"/>
    </source>
</evidence>
<dbReference type="OrthoDB" id="431557at2759"/>
<dbReference type="AlphaFoldDB" id="A0A5A7QEE8"/>
<evidence type="ECO:0000313" key="3">
    <source>
        <dbReference type="Proteomes" id="UP000325081"/>
    </source>
</evidence>
<gene>
    <name evidence="2" type="ORF">STAS_20221</name>
</gene>
<keyword evidence="2" id="KW-0647">Proteasome</keyword>
<proteinExistence type="predicted"/>
<feature type="domain" description="Proteasome alpha-type subunits" evidence="1">
    <location>
        <begin position="6"/>
        <end position="28"/>
    </location>
</feature>
<evidence type="ECO:0000313" key="2">
    <source>
        <dbReference type="EMBL" id="GER43378.1"/>
    </source>
</evidence>
<organism evidence="2 3">
    <name type="scientific">Striga asiatica</name>
    <name type="common">Asiatic witchweed</name>
    <name type="synonym">Buchnera asiatica</name>
    <dbReference type="NCBI Taxonomy" id="4170"/>
    <lineage>
        <taxon>Eukaryota</taxon>
        <taxon>Viridiplantae</taxon>
        <taxon>Streptophyta</taxon>
        <taxon>Embryophyta</taxon>
        <taxon>Tracheophyta</taxon>
        <taxon>Spermatophyta</taxon>
        <taxon>Magnoliopsida</taxon>
        <taxon>eudicotyledons</taxon>
        <taxon>Gunneridae</taxon>
        <taxon>Pentapetalae</taxon>
        <taxon>asterids</taxon>
        <taxon>lamiids</taxon>
        <taxon>Lamiales</taxon>
        <taxon>Orobanchaceae</taxon>
        <taxon>Buchnereae</taxon>
        <taxon>Striga</taxon>
    </lineage>
</organism>
<reference evidence="3" key="1">
    <citation type="journal article" date="2019" name="Curr. Biol.">
        <title>Genome Sequence of Striga asiatica Provides Insight into the Evolution of Plant Parasitism.</title>
        <authorList>
            <person name="Yoshida S."/>
            <person name="Kim S."/>
            <person name="Wafula E.K."/>
            <person name="Tanskanen J."/>
            <person name="Kim Y.M."/>
            <person name="Honaas L."/>
            <person name="Yang Z."/>
            <person name="Spallek T."/>
            <person name="Conn C.E."/>
            <person name="Ichihashi Y."/>
            <person name="Cheong K."/>
            <person name="Cui S."/>
            <person name="Der J.P."/>
            <person name="Gundlach H."/>
            <person name="Jiao Y."/>
            <person name="Hori C."/>
            <person name="Ishida J.K."/>
            <person name="Kasahara H."/>
            <person name="Kiba T."/>
            <person name="Kim M.S."/>
            <person name="Koo N."/>
            <person name="Laohavisit A."/>
            <person name="Lee Y.H."/>
            <person name="Lumba S."/>
            <person name="McCourt P."/>
            <person name="Mortimer J.C."/>
            <person name="Mutuku J.M."/>
            <person name="Nomura T."/>
            <person name="Sasaki-Sekimoto Y."/>
            <person name="Seto Y."/>
            <person name="Wang Y."/>
            <person name="Wakatake T."/>
            <person name="Sakakibara H."/>
            <person name="Demura T."/>
            <person name="Yamaguchi S."/>
            <person name="Yoneyama K."/>
            <person name="Manabe R.I."/>
            <person name="Nelson D.C."/>
            <person name="Schulman A.H."/>
            <person name="Timko M.P."/>
            <person name="dePamphilis C.W."/>
            <person name="Choi D."/>
            <person name="Shirasu K."/>
        </authorList>
    </citation>
    <scope>NUCLEOTIDE SEQUENCE [LARGE SCALE GENOMIC DNA]</scope>
    <source>
        <strain evidence="3">cv. UVA1</strain>
    </source>
</reference>
<dbReference type="InterPro" id="IPR000426">
    <property type="entry name" value="Proteasome_asu_N"/>
</dbReference>
<keyword evidence="3" id="KW-1185">Reference proteome</keyword>
<name>A0A5A7QEE8_STRAF</name>
<comment type="caution">
    <text evidence="2">The sequence shown here is derived from an EMBL/GenBank/DDBJ whole genome shotgun (WGS) entry which is preliminary data.</text>
</comment>
<dbReference type="SUPFAM" id="SSF56235">
    <property type="entry name" value="N-terminal nucleophile aminohydrolases (Ntn hydrolases)"/>
    <property type="match status" value="1"/>
</dbReference>
<dbReference type="SMART" id="SM00948">
    <property type="entry name" value="Proteasome_A_N"/>
    <property type="match status" value="1"/>
</dbReference>
<protein>
    <submittedName>
        <fullName evidence="2">Proteasome subunit alpha type</fullName>
    </submittedName>
</protein>
<dbReference type="Pfam" id="PF10584">
    <property type="entry name" value="Proteasome_A_N"/>
    <property type="match status" value="1"/>
</dbReference>
<accession>A0A5A7QEE8</accession>
<dbReference type="Gene3D" id="3.60.20.10">
    <property type="entry name" value="Glutamine Phosphoribosylpyrophosphate, subunit 1, domain 1"/>
    <property type="match status" value="1"/>
</dbReference>
<dbReference type="GO" id="GO:0019773">
    <property type="term" value="C:proteasome core complex, alpha-subunit complex"/>
    <property type="evidence" value="ECO:0007669"/>
    <property type="project" value="InterPro"/>
</dbReference>
<dbReference type="InterPro" id="IPR029055">
    <property type="entry name" value="Ntn_hydrolases_N"/>
</dbReference>
<dbReference type="GO" id="GO:0006511">
    <property type="term" value="P:ubiquitin-dependent protein catabolic process"/>
    <property type="evidence" value="ECO:0007669"/>
    <property type="project" value="InterPro"/>
</dbReference>
<sequence>MFRNQYDTDETTWLPAGRLFQVEYAMEVVKQKSSRRWKKKLEIGDCGTVTAEGKRAAEAEDDGSRGLLAAVLIAGGRGWSRRLVVKGFAGSRNSRVNKGRQNSLRDGGGTGQRLTAWEEGGSCCCWGPRGGYSPAGGSRRDGREYCAAEGLAGDWSARSENGGGGDDEMMVMVSRRVWVVAAWRSAAMGKIKGRDDDDWW</sequence>
<dbReference type="EMBL" id="BKCP01006626">
    <property type="protein sequence ID" value="GER43378.1"/>
    <property type="molecule type" value="Genomic_DNA"/>
</dbReference>